<evidence type="ECO:0000313" key="2">
    <source>
        <dbReference type="Proteomes" id="UP000178859"/>
    </source>
</evidence>
<dbReference type="EMBL" id="MFDT01000072">
    <property type="protein sequence ID" value="OGE64244.1"/>
    <property type="molecule type" value="Genomic_DNA"/>
</dbReference>
<dbReference type="AlphaFoldDB" id="A0A1F5MFV1"/>
<name>A0A1F5MFV1_9BACT</name>
<protein>
    <submittedName>
        <fullName evidence="1">Uncharacterized protein</fullName>
    </submittedName>
</protein>
<reference evidence="1 2" key="1">
    <citation type="journal article" date="2016" name="Nat. Commun.">
        <title>Thousands of microbial genomes shed light on interconnected biogeochemical processes in an aquifer system.</title>
        <authorList>
            <person name="Anantharaman K."/>
            <person name="Brown C.T."/>
            <person name="Hug L.A."/>
            <person name="Sharon I."/>
            <person name="Castelle C.J."/>
            <person name="Probst A.J."/>
            <person name="Thomas B.C."/>
            <person name="Singh A."/>
            <person name="Wilkins M.J."/>
            <person name="Karaoz U."/>
            <person name="Brodie E.L."/>
            <person name="Williams K.H."/>
            <person name="Hubbard S.S."/>
            <person name="Banfield J.F."/>
        </authorList>
    </citation>
    <scope>NUCLEOTIDE SEQUENCE [LARGE SCALE GENOMIC DNA]</scope>
</reference>
<dbReference type="Proteomes" id="UP000178859">
    <property type="component" value="Unassembled WGS sequence"/>
</dbReference>
<sequence>MEYTRGAVDQGLVFGIWPNNEKGGFVHRIDLFNTSQRLVHFLQGQIGGEIQERHRQEKYSPARKTHYVLSIANAQAGIEFVDRALVSGMLLFKKDVAEKYADFLRAKINGQRIEDLNVLLERFRGAKKSSPVEELYLPSPVDLAGRLDENGFIGVQERSQKDPLKRSYAQVRLGTAFVPLGLGLQQKYGGSFFPNGSKYLYVVNEDQATRVLQNALPYLRNMQERAQLALEFEVINRQRGTTDQQRADLINRIRQLNVNPV</sequence>
<accession>A0A1F5MFV1</accession>
<comment type="caution">
    <text evidence="1">The sequence shown here is derived from an EMBL/GenBank/DDBJ whole genome shotgun (WGS) entry which is preliminary data.</text>
</comment>
<evidence type="ECO:0000313" key="1">
    <source>
        <dbReference type="EMBL" id="OGE64244.1"/>
    </source>
</evidence>
<gene>
    <name evidence="1" type="ORF">A3I48_01755</name>
</gene>
<proteinExistence type="predicted"/>
<organism evidence="1 2">
    <name type="scientific">Candidatus Daviesbacteria bacterium RIFCSPLOWO2_02_FULL_36_7</name>
    <dbReference type="NCBI Taxonomy" id="1797792"/>
    <lineage>
        <taxon>Bacteria</taxon>
        <taxon>Candidatus Daviesiibacteriota</taxon>
    </lineage>
</organism>